<proteinExistence type="predicted"/>
<protein>
    <submittedName>
        <fullName evidence="2">Uncharacterized protein</fullName>
    </submittedName>
</protein>
<organism evidence="2 3">
    <name type="scientific">Terrimicrobium sacchariphilum</name>
    <dbReference type="NCBI Taxonomy" id="690879"/>
    <lineage>
        <taxon>Bacteria</taxon>
        <taxon>Pseudomonadati</taxon>
        <taxon>Verrucomicrobiota</taxon>
        <taxon>Terrimicrobiia</taxon>
        <taxon>Terrimicrobiales</taxon>
        <taxon>Terrimicrobiaceae</taxon>
        <taxon>Terrimicrobium</taxon>
    </lineage>
</organism>
<sequence length="287" mass="32341">MKFVRVFIAIVLCLVFVLCTTVRFDRQFVGPSSAEEKEDFSISAGSVSLDRRYLILQAKDRWFVVDLVALADGASQTRAWYQPQKFNTIHWKSGQLERPVQWTEKNYPVDVRTTEYASFGYKSDGRAWHDHENQAVQNSSIQYSLYRSAAEQGRSDYYLKSILLQGNDLQKNGTYGYQIFYDPDVTYTLAWGSSFGMSLFGPAFLGMLVLGFTASSRIRWRFAIPLFLLAGLLFFVSAGFIVVLAGMGAAWSGGGNVTHLFWVFGLIGLGVLALAVLAKSIFWNNRF</sequence>
<reference evidence="3" key="1">
    <citation type="journal article" date="2017" name="Genome Announc.">
        <title>Draft Genome Sequence of Terrimicrobium sacchariphilum NM-5T, a Facultative Anaerobic Soil Bacterium of the Class Spartobacteria.</title>
        <authorList>
            <person name="Qiu Y.L."/>
            <person name="Tourlousse D.M."/>
            <person name="Matsuura N."/>
            <person name="Ohashi A."/>
            <person name="Sekiguchi Y."/>
        </authorList>
    </citation>
    <scope>NUCLEOTIDE SEQUENCE [LARGE SCALE GENOMIC DNA]</scope>
    <source>
        <strain evidence="3">NM-5</strain>
    </source>
</reference>
<keyword evidence="1" id="KW-1133">Transmembrane helix</keyword>
<gene>
    <name evidence="2" type="ORF">TSACC_22917</name>
</gene>
<keyword evidence="1" id="KW-0472">Membrane</keyword>
<dbReference type="EMBL" id="BDCO01000002">
    <property type="protein sequence ID" value="GAT34492.1"/>
    <property type="molecule type" value="Genomic_DNA"/>
</dbReference>
<dbReference type="AlphaFoldDB" id="A0A146GBB1"/>
<evidence type="ECO:0000313" key="3">
    <source>
        <dbReference type="Proteomes" id="UP000076023"/>
    </source>
</evidence>
<evidence type="ECO:0000256" key="1">
    <source>
        <dbReference type="SAM" id="Phobius"/>
    </source>
</evidence>
<evidence type="ECO:0000313" key="2">
    <source>
        <dbReference type="EMBL" id="GAT34492.1"/>
    </source>
</evidence>
<accession>A0A146GBB1</accession>
<feature type="transmembrane region" description="Helical" evidence="1">
    <location>
        <begin position="222"/>
        <end position="247"/>
    </location>
</feature>
<keyword evidence="1" id="KW-0812">Transmembrane</keyword>
<dbReference type="STRING" id="690879.TSACC_22917"/>
<comment type="caution">
    <text evidence="2">The sequence shown here is derived from an EMBL/GenBank/DDBJ whole genome shotgun (WGS) entry which is preliminary data.</text>
</comment>
<name>A0A146GBB1_TERSA</name>
<feature type="transmembrane region" description="Helical" evidence="1">
    <location>
        <begin position="259"/>
        <end position="278"/>
    </location>
</feature>
<feature type="transmembrane region" description="Helical" evidence="1">
    <location>
        <begin position="189"/>
        <end position="210"/>
    </location>
</feature>
<dbReference type="InParanoid" id="A0A146GBB1"/>
<keyword evidence="3" id="KW-1185">Reference proteome</keyword>
<dbReference type="RefSeq" id="WP_075080118.1">
    <property type="nucleotide sequence ID" value="NZ_BDCO01000002.1"/>
</dbReference>
<dbReference type="Proteomes" id="UP000076023">
    <property type="component" value="Unassembled WGS sequence"/>
</dbReference>